<dbReference type="Pfam" id="PF13365">
    <property type="entry name" value="Trypsin_2"/>
    <property type="match status" value="1"/>
</dbReference>
<dbReference type="Gene3D" id="2.30.42.10">
    <property type="match status" value="1"/>
</dbReference>
<dbReference type="SMART" id="SM00228">
    <property type="entry name" value="PDZ"/>
    <property type="match status" value="1"/>
</dbReference>
<feature type="domain" description="PDZ" evidence="5">
    <location>
        <begin position="283"/>
        <end position="356"/>
    </location>
</feature>
<keyword evidence="4" id="KW-0472">Membrane</keyword>
<dbReference type="PANTHER" id="PTHR43343">
    <property type="entry name" value="PEPTIDASE S12"/>
    <property type="match status" value="1"/>
</dbReference>
<dbReference type="SUPFAM" id="SSF50156">
    <property type="entry name" value="PDZ domain-like"/>
    <property type="match status" value="1"/>
</dbReference>
<keyword evidence="3" id="KW-0378">Hydrolase</keyword>
<sequence>MAGNSNNSDGPVTPWWISEYKVVTAQDVKKRNTRTVSFGIAIAMALIAGVVGSIVGRTSAELDTRTNLVSTKSTIERKPGSIAGIAARVSPSVVSIEVSRGNSGGSGSGFFLDNTGHILTNNHVISLVATAGASMRVQLANGKTYDAKLVGRDVAYDLAVIKIKVSDAPALQLGDSDSVQVGDGVIAIGSPLGLTGTVTSGIISAKNRPVTSGSGTRESSFINAIQTDAAINPGNSGGPLVDLSGAVIGVNSAIATTGSAFGGQSGSIGLGFAIPINQARKTADQLIKNGSSTYPIMGVSLDITYNGTGAKIPDAAGSVTPNGPAERAGIKPGDVIIEIAGKSVNTADEAIIKVRSFNVGDKIKIKFKRDGVTREVSLVLVAAK</sequence>
<dbReference type="InterPro" id="IPR001940">
    <property type="entry name" value="Peptidase_S1C"/>
</dbReference>
<keyword evidence="2 6" id="KW-0645">Protease</keyword>
<comment type="similarity">
    <text evidence="1">Belongs to the peptidase S1C family.</text>
</comment>
<dbReference type="PROSITE" id="PS50106">
    <property type="entry name" value="PDZ"/>
    <property type="match status" value="1"/>
</dbReference>
<dbReference type="InterPro" id="IPR009003">
    <property type="entry name" value="Peptidase_S1_PA"/>
</dbReference>
<dbReference type="InterPro" id="IPR043504">
    <property type="entry name" value="Peptidase_S1_PA_chymotrypsin"/>
</dbReference>
<dbReference type="Pfam" id="PF13180">
    <property type="entry name" value="PDZ_2"/>
    <property type="match status" value="1"/>
</dbReference>
<dbReference type="EMBL" id="JNSL01000009">
    <property type="protein sequence ID" value="KGA21318.1"/>
    <property type="molecule type" value="Genomic_DNA"/>
</dbReference>
<feature type="transmembrane region" description="Helical" evidence="4">
    <location>
        <begin position="36"/>
        <end position="56"/>
    </location>
</feature>
<dbReference type="AlphaFoldDB" id="A0A094SRE4"/>
<evidence type="ECO:0000256" key="1">
    <source>
        <dbReference type="ARBA" id="ARBA00010541"/>
    </source>
</evidence>
<evidence type="ECO:0000256" key="3">
    <source>
        <dbReference type="ARBA" id="ARBA00022801"/>
    </source>
</evidence>
<proteinExistence type="inferred from homology"/>
<evidence type="ECO:0000256" key="2">
    <source>
        <dbReference type="ARBA" id="ARBA00022670"/>
    </source>
</evidence>
<dbReference type="InterPro" id="IPR036034">
    <property type="entry name" value="PDZ_sf"/>
</dbReference>
<accession>A0A094SRE4</accession>
<dbReference type="GO" id="GO:0006508">
    <property type="term" value="P:proteolysis"/>
    <property type="evidence" value="ECO:0007669"/>
    <property type="project" value="UniProtKB-KW"/>
</dbReference>
<reference evidence="6" key="1">
    <citation type="submission" date="2014-06" db="EMBL/GenBank/DDBJ databases">
        <title>Key roles for freshwater Actinobacteria revealed by deep metagenomic sequencing.</title>
        <authorList>
            <person name="Ghai R."/>
            <person name="Mizuno C.M."/>
            <person name="Picazo A."/>
            <person name="Camacho A."/>
            <person name="Rodriguez-Valera F."/>
        </authorList>
    </citation>
    <scope>NUCLEOTIDE SEQUENCE</scope>
</reference>
<dbReference type="InterPro" id="IPR001478">
    <property type="entry name" value="PDZ"/>
</dbReference>
<keyword evidence="4" id="KW-1133">Transmembrane helix</keyword>
<keyword evidence="4" id="KW-0812">Transmembrane</keyword>
<dbReference type="GO" id="GO:0004252">
    <property type="term" value="F:serine-type endopeptidase activity"/>
    <property type="evidence" value="ECO:0007669"/>
    <property type="project" value="InterPro"/>
</dbReference>
<name>A0A094SRE4_9ZZZZ</name>
<organism evidence="6">
    <name type="scientific">freshwater metagenome</name>
    <dbReference type="NCBI Taxonomy" id="449393"/>
    <lineage>
        <taxon>unclassified sequences</taxon>
        <taxon>metagenomes</taxon>
        <taxon>ecological metagenomes</taxon>
    </lineage>
</organism>
<dbReference type="SUPFAM" id="SSF50494">
    <property type="entry name" value="Trypsin-like serine proteases"/>
    <property type="match status" value="1"/>
</dbReference>
<protein>
    <submittedName>
        <fullName evidence="6">Trypsin-like serine protease with C-terminal PDZ domain</fullName>
    </submittedName>
</protein>
<comment type="caution">
    <text evidence="6">The sequence shown here is derived from an EMBL/GenBank/DDBJ whole genome shotgun (WGS) entry which is preliminary data.</text>
</comment>
<dbReference type="PANTHER" id="PTHR43343:SF3">
    <property type="entry name" value="PROTEASE DO-LIKE 8, CHLOROPLASTIC"/>
    <property type="match status" value="1"/>
</dbReference>
<evidence type="ECO:0000259" key="5">
    <source>
        <dbReference type="PROSITE" id="PS50106"/>
    </source>
</evidence>
<dbReference type="InterPro" id="IPR051201">
    <property type="entry name" value="Chloro_Bact_Ser_Proteases"/>
</dbReference>
<evidence type="ECO:0000256" key="4">
    <source>
        <dbReference type="SAM" id="Phobius"/>
    </source>
</evidence>
<evidence type="ECO:0000313" key="6">
    <source>
        <dbReference type="EMBL" id="KGA21318.1"/>
    </source>
</evidence>
<dbReference type="Gene3D" id="2.40.10.10">
    <property type="entry name" value="Trypsin-like serine proteases"/>
    <property type="match status" value="2"/>
</dbReference>
<dbReference type="PRINTS" id="PR00834">
    <property type="entry name" value="PROTEASES2C"/>
</dbReference>
<gene>
    <name evidence="6" type="ORF">GM51_2825</name>
</gene>